<dbReference type="PANTHER" id="PTHR13598:SF1">
    <property type="entry name" value="AT07567P-RELATED"/>
    <property type="match status" value="1"/>
</dbReference>
<dbReference type="OMA" id="SPECKQW"/>
<organism evidence="9 10">
    <name type="scientific">Varroa destructor</name>
    <name type="common">Honeybee mite</name>
    <dbReference type="NCBI Taxonomy" id="109461"/>
    <lineage>
        <taxon>Eukaryota</taxon>
        <taxon>Metazoa</taxon>
        <taxon>Ecdysozoa</taxon>
        <taxon>Arthropoda</taxon>
        <taxon>Chelicerata</taxon>
        <taxon>Arachnida</taxon>
        <taxon>Acari</taxon>
        <taxon>Parasitiformes</taxon>
        <taxon>Mesostigmata</taxon>
        <taxon>Gamasina</taxon>
        <taxon>Dermanyssoidea</taxon>
        <taxon>Varroidae</taxon>
        <taxon>Varroa</taxon>
    </lineage>
</organism>
<keyword evidence="10" id="KW-1185">Reference proteome</keyword>
<evidence type="ECO:0000256" key="3">
    <source>
        <dbReference type="ARBA" id="ARBA00022692"/>
    </source>
</evidence>
<feature type="transmembrane region" description="Helical" evidence="8">
    <location>
        <begin position="179"/>
        <end position="200"/>
    </location>
</feature>
<dbReference type="FunCoup" id="A0A7M7K1I9">
    <property type="interactions" value="1025"/>
</dbReference>
<dbReference type="CTD" id="32639"/>
<dbReference type="KEGG" id="vde:111249992"/>
<evidence type="ECO:0000256" key="8">
    <source>
        <dbReference type="SAM" id="Phobius"/>
    </source>
</evidence>
<evidence type="ECO:0000313" key="9">
    <source>
        <dbReference type="EnsemblMetazoa" id="XP_022660271"/>
    </source>
</evidence>
<dbReference type="InterPro" id="IPR019358">
    <property type="entry name" value="NEMP_fam"/>
</dbReference>
<dbReference type="EnsemblMetazoa" id="XM_022804539">
    <property type="protein sequence ID" value="XP_022660274"/>
    <property type="gene ID" value="LOC111249992"/>
</dbReference>
<feature type="transmembrane region" description="Helical" evidence="8">
    <location>
        <begin position="212"/>
        <end position="231"/>
    </location>
</feature>
<comment type="subcellular location">
    <subcellularLocation>
        <location evidence="1">Nucleus inner membrane</location>
        <topology evidence="1">Multi-pass membrane protein</topology>
        <orientation evidence="1">Nucleoplasmic side</orientation>
    </subcellularLocation>
</comment>
<feature type="transmembrane region" description="Helical" evidence="8">
    <location>
        <begin position="243"/>
        <end position="261"/>
    </location>
</feature>
<keyword evidence="3 8" id="KW-0812">Transmembrane</keyword>
<evidence type="ECO:0000256" key="6">
    <source>
        <dbReference type="ARBA" id="ARBA00023136"/>
    </source>
</evidence>
<keyword evidence="4" id="KW-0732">Signal</keyword>
<keyword evidence="7" id="KW-0539">Nucleus</keyword>
<dbReference type="GO" id="GO:0005637">
    <property type="term" value="C:nuclear inner membrane"/>
    <property type="evidence" value="ECO:0007669"/>
    <property type="project" value="UniProtKB-SubCell"/>
</dbReference>
<name>A0A7M7K1I9_VARDE</name>
<dbReference type="RefSeq" id="XP_022660274.1">
    <property type="nucleotide sequence ID" value="XM_022804539.1"/>
</dbReference>
<evidence type="ECO:0000313" key="10">
    <source>
        <dbReference type="Proteomes" id="UP000594260"/>
    </source>
</evidence>
<dbReference type="RefSeq" id="XP_022660273.1">
    <property type="nucleotide sequence ID" value="XM_022804538.1"/>
</dbReference>
<dbReference type="RefSeq" id="XP_022660271.1">
    <property type="nucleotide sequence ID" value="XM_022804536.1"/>
</dbReference>
<protein>
    <recommendedName>
        <fullName evidence="11">Nuclear envelope integral membrane protein 1</fullName>
    </recommendedName>
</protein>
<evidence type="ECO:0000256" key="4">
    <source>
        <dbReference type="ARBA" id="ARBA00022729"/>
    </source>
</evidence>
<evidence type="ECO:0008006" key="11">
    <source>
        <dbReference type="Google" id="ProtNLM"/>
    </source>
</evidence>
<keyword evidence="5 8" id="KW-1133">Transmembrane helix</keyword>
<keyword evidence="6 8" id="KW-0472">Membrane</keyword>
<feature type="transmembrane region" description="Helical" evidence="8">
    <location>
        <begin position="296"/>
        <end position="314"/>
    </location>
</feature>
<evidence type="ECO:0000256" key="2">
    <source>
        <dbReference type="ARBA" id="ARBA00005748"/>
    </source>
</evidence>
<dbReference type="AlphaFoldDB" id="A0A7M7K1I9"/>
<feature type="transmembrane region" description="Helical" evidence="8">
    <location>
        <begin position="16"/>
        <end position="34"/>
    </location>
</feature>
<dbReference type="OrthoDB" id="509138at2759"/>
<sequence>MLLRAVPGQSKGGNMYRGHLLSYMLLLLAVTILLDQSDAQKSVPVTELTSKGGTNYSGSGEGKLEIFCYRARPYSPFGVFSSSRLEYRILPPSYALYEGESEQEVHYLHGNASQSWLPVLFQRKHVSFPPFTNKCIGIVSSYAYSFVFREYNIDYFRLLQCVASLALFFYARNLVHSPAIFYSGGALLGVLASILLLIFLLKRLFPGGRMTVAAMFVTGWSFWIYLLLQLWNSKFEIFCHYKHYFLAYIGLSAGIAFLICYRIGPPKDERTIDTMQILMQFVALNGVYFSSDAPEVTLAFCIIALLAYNFPARMKARFTTWLQRRFFKPTIRMLTEEEYIRQGDETTARELERLRDFARSPDCDAWKVMSRLRNPSRFGSFVLGESHLQDSEILEYETTGAHFDDDSALTHDTTDDDDGEHDVDIALRRNLLAEGARSASRYLTSASSVLANGNHTGNHLRNTILHRT</sequence>
<dbReference type="InParanoid" id="A0A7M7K1I9"/>
<evidence type="ECO:0000256" key="1">
    <source>
        <dbReference type="ARBA" id="ARBA00004575"/>
    </source>
</evidence>
<reference evidence="9" key="1">
    <citation type="submission" date="2021-01" db="UniProtKB">
        <authorList>
            <consortium name="EnsemblMetazoa"/>
        </authorList>
    </citation>
    <scope>IDENTIFICATION</scope>
</reference>
<evidence type="ECO:0000256" key="7">
    <source>
        <dbReference type="ARBA" id="ARBA00023242"/>
    </source>
</evidence>
<comment type="similarity">
    <text evidence="2">Belongs to the NEMP family.</text>
</comment>
<dbReference type="Pfam" id="PF10225">
    <property type="entry name" value="NEMP"/>
    <property type="match status" value="1"/>
</dbReference>
<proteinExistence type="inferred from homology"/>
<dbReference type="Proteomes" id="UP000594260">
    <property type="component" value="Unplaced"/>
</dbReference>
<accession>A0A7M7K1I9</accession>
<dbReference type="GeneID" id="111249992"/>
<dbReference type="EnsemblMetazoa" id="XM_022804536">
    <property type="protein sequence ID" value="XP_022660271"/>
    <property type="gene ID" value="LOC111249992"/>
</dbReference>
<dbReference type="EnsemblMetazoa" id="XM_022804538">
    <property type="protein sequence ID" value="XP_022660273"/>
    <property type="gene ID" value="LOC111249992"/>
</dbReference>
<evidence type="ECO:0000256" key="5">
    <source>
        <dbReference type="ARBA" id="ARBA00022989"/>
    </source>
</evidence>
<dbReference type="PANTHER" id="PTHR13598">
    <property type="entry name" value="AT07567P-RELATED"/>
    <property type="match status" value="1"/>
</dbReference>